<proteinExistence type="predicted"/>
<evidence type="ECO:0000313" key="2">
    <source>
        <dbReference type="EMBL" id="KAF9506959.1"/>
    </source>
</evidence>
<protein>
    <submittedName>
        <fullName evidence="2">Uncharacterized protein</fullName>
    </submittedName>
</protein>
<name>A0A9P6AJG3_9AGAM</name>
<reference evidence="2" key="1">
    <citation type="journal article" date="2020" name="Nat. Commun.">
        <title>Large-scale genome sequencing of mycorrhizal fungi provides insights into the early evolution of symbiotic traits.</title>
        <authorList>
            <person name="Miyauchi S."/>
            <person name="Kiss E."/>
            <person name="Kuo A."/>
            <person name="Drula E."/>
            <person name="Kohler A."/>
            <person name="Sanchez-Garcia M."/>
            <person name="Morin E."/>
            <person name="Andreopoulos B."/>
            <person name="Barry K.W."/>
            <person name="Bonito G."/>
            <person name="Buee M."/>
            <person name="Carver A."/>
            <person name="Chen C."/>
            <person name="Cichocki N."/>
            <person name="Clum A."/>
            <person name="Culley D."/>
            <person name="Crous P.W."/>
            <person name="Fauchery L."/>
            <person name="Girlanda M."/>
            <person name="Hayes R.D."/>
            <person name="Keri Z."/>
            <person name="LaButti K."/>
            <person name="Lipzen A."/>
            <person name="Lombard V."/>
            <person name="Magnuson J."/>
            <person name="Maillard F."/>
            <person name="Murat C."/>
            <person name="Nolan M."/>
            <person name="Ohm R.A."/>
            <person name="Pangilinan J."/>
            <person name="Pereira M.F."/>
            <person name="Perotto S."/>
            <person name="Peter M."/>
            <person name="Pfister S."/>
            <person name="Riley R."/>
            <person name="Sitrit Y."/>
            <person name="Stielow J.B."/>
            <person name="Szollosi G."/>
            <person name="Zifcakova L."/>
            <person name="Stursova M."/>
            <person name="Spatafora J.W."/>
            <person name="Tedersoo L."/>
            <person name="Vaario L.M."/>
            <person name="Yamada A."/>
            <person name="Yan M."/>
            <person name="Wang P."/>
            <person name="Xu J."/>
            <person name="Bruns T."/>
            <person name="Baldrian P."/>
            <person name="Vilgalys R."/>
            <person name="Dunand C."/>
            <person name="Henrissat B."/>
            <person name="Grigoriev I.V."/>
            <person name="Hibbett D."/>
            <person name="Nagy L.G."/>
            <person name="Martin F.M."/>
        </authorList>
    </citation>
    <scope>NUCLEOTIDE SEQUENCE</scope>
    <source>
        <strain evidence="2">UP504</strain>
    </source>
</reference>
<keyword evidence="3" id="KW-1185">Reference proteome</keyword>
<evidence type="ECO:0000313" key="3">
    <source>
        <dbReference type="Proteomes" id="UP000886523"/>
    </source>
</evidence>
<sequence length="108" mass="11442">MPGDTPEWVSHMTSTRVPVMQKEGAPLPQTNWRGGAGAEGPPEGMGAPGLCWGVVACPGLLVDRGGGVAQQKKFSGNCRQIEPRTQHRQLPSFKGKPPPAMKKPKCGN</sequence>
<comment type="caution">
    <text evidence="2">The sequence shown here is derived from an EMBL/GenBank/DDBJ whole genome shotgun (WGS) entry which is preliminary data.</text>
</comment>
<feature type="region of interest" description="Disordered" evidence="1">
    <location>
        <begin position="1"/>
        <end position="42"/>
    </location>
</feature>
<dbReference type="EMBL" id="MU129093">
    <property type="protein sequence ID" value="KAF9506959.1"/>
    <property type="molecule type" value="Genomic_DNA"/>
</dbReference>
<organism evidence="2 3">
    <name type="scientific">Hydnum rufescens UP504</name>
    <dbReference type="NCBI Taxonomy" id="1448309"/>
    <lineage>
        <taxon>Eukaryota</taxon>
        <taxon>Fungi</taxon>
        <taxon>Dikarya</taxon>
        <taxon>Basidiomycota</taxon>
        <taxon>Agaricomycotina</taxon>
        <taxon>Agaricomycetes</taxon>
        <taxon>Cantharellales</taxon>
        <taxon>Hydnaceae</taxon>
        <taxon>Hydnum</taxon>
    </lineage>
</organism>
<dbReference type="AlphaFoldDB" id="A0A9P6AJG3"/>
<accession>A0A9P6AJG3</accession>
<feature type="region of interest" description="Disordered" evidence="1">
    <location>
        <begin position="74"/>
        <end position="108"/>
    </location>
</feature>
<evidence type="ECO:0000256" key="1">
    <source>
        <dbReference type="SAM" id="MobiDB-lite"/>
    </source>
</evidence>
<dbReference type="Proteomes" id="UP000886523">
    <property type="component" value="Unassembled WGS sequence"/>
</dbReference>
<gene>
    <name evidence="2" type="ORF">BS47DRAFT_1366956</name>
</gene>